<protein>
    <recommendedName>
        <fullName evidence="4">Leucine-binding protein domain-containing protein</fullName>
    </recommendedName>
</protein>
<proteinExistence type="predicted"/>
<name>A0ABW8AET6_9ACTN</name>
<dbReference type="InterPro" id="IPR028082">
    <property type="entry name" value="Peripla_BP_I"/>
</dbReference>
<dbReference type="Proteomes" id="UP001612928">
    <property type="component" value="Unassembled WGS sequence"/>
</dbReference>
<reference evidence="2 3" key="1">
    <citation type="submission" date="2024-10" db="EMBL/GenBank/DDBJ databases">
        <title>The Natural Products Discovery Center: Release of the First 8490 Sequenced Strains for Exploring Actinobacteria Biosynthetic Diversity.</title>
        <authorList>
            <person name="Kalkreuter E."/>
            <person name="Kautsar S.A."/>
            <person name="Yang D."/>
            <person name="Bader C.D."/>
            <person name="Teijaro C.N."/>
            <person name="Fluegel L."/>
            <person name="Davis C.M."/>
            <person name="Simpson J.R."/>
            <person name="Lauterbach L."/>
            <person name="Steele A.D."/>
            <person name="Gui C."/>
            <person name="Meng S."/>
            <person name="Li G."/>
            <person name="Viehrig K."/>
            <person name="Ye F."/>
            <person name="Su P."/>
            <person name="Kiefer A.F."/>
            <person name="Nichols A."/>
            <person name="Cepeda A.J."/>
            <person name="Yan W."/>
            <person name="Fan B."/>
            <person name="Jiang Y."/>
            <person name="Adhikari A."/>
            <person name="Zheng C.-J."/>
            <person name="Schuster L."/>
            <person name="Cowan T.M."/>
            <person name="Smanski M.J."/>
            <person name="Chevrette M.G."/>
            <person name="De Carvalho L.P.S."/>
            <person name="Shen B."/>
        </authorList>
    </citation>
    <scope>NUCLEOTIDE SEQUENCE [LARGE SCALE GENOMIC DNA]</scope>
    <source>
        <strain evidence="2 3">NPDC049503</strain>
    </source>
</reference>
<evidence type="ECO:0008006" key="4">
    <source>
        <dbReference type="Google" id="ProtNLM"/>
    </source>
</evidence>
<evidence type="ECO:0000256" key="1">
    <source>
        <dbReference type="SAM" id="MobiDB-lite"/>
    </source>
</evidence>
<evidence type="ECO:0000313" key="2">
    <source>
        <dbReference type="EMBL" id="MFI7444491.1"/>
    </source>
</evidence>
<accession>A0ABW8AET6</accession>
<comment type="caution">
    <text evidence="2">The sequence shown here is derived from an EMBL/GenBank/DDBJ whole genome shotgun (WGS) entry which is preliminary data.</text>
</comment>
<dbReference type="EMBL" id="JBITMB010000008">
    <property type="protein sequence ID" value="MFI7444491.1"/>
    <property type="molecule type" value="Genomic_DNA"/>
</dbReference>
<organism evidence="2 3">
    <name type="scientific">Nonomuraea indica</name>
    <dbReference type="NCBI Taxonomy" id="1581193"/>
    <lineage>
        <taxon>Bacteria</taxon>
        <taxon>Bacillati</taxon>
        <taxon>Actinomycetota</taxon>
        <taxon>Actinomycetes</taxon>
        <taxon>Streptosporangiales</taxon>
        <taxon>Streptosporangiaceae</taxon>
        <taxon>Nonomuraea</taxon>
    </lineage>
</organism>
<feature type="compositionally biased region" description="Low complexity" evidence="1">
    <location>
        <begin position="20"/>
        <end position="36"/>
    </location>
</feature>
<feature type="region of interest" description="Disordered" evidence="1">
    <location>
        <begin position="1"/>
        <end position="44"/>
    </location>
</feature>
<dbReference type="Gene3D" id="3.40.50.2300">
    <property type="match status" value="1"/>
</dbReference>
<dbReference type="RefSeq" id="WP_397024733.1">
    <property type="nucleotide sequence ID" value="NZ_JBITMB010000008.1"/>
</dbReference>
<sequence>MRPHDRHARADATRPPLPGPAGRLPGPAGRLPGPAGREPRQPAPHTAAELAALTGLLTAPRPPIASVVVGHSRDAASAESAAVFAAEWEARGGTVLAVVDWPETAASWLRAARRLTAQTPDAWVIAAAVPGFVRLAQRLRHGTAWEPSRTYAFGSLCDPRVPALTGPGVLDGLRGASADGGWWEVGDGRITRFPGRTSE</sequence>
<evidence type="ECO:0000313" key="3">
    <source>
        <dbReference type="Proteomes" id="UP001612928"/>
    </source>
</evidence>
<keyword evidence="3" id="KW-1185">Reference proteome</keyword>
<gene>
    <name evidence="2" type="ORF">ACIBP5_31350</name>
</gene>
<dbReference type="SUPFAM" id="SSF53822">
    <property type="entry name" value="Periplasmic binding protein-like I"/>
    <property type="match status" value="1"/>
</dbReference>